<dbReference type="PANTHER" id="PTHR44943:SF8">
    <property type="entry name" value="TPR REPEAT-CONTAINING PROTEIN MJ0263"/>
    <property type="match status" value="1"/>
</dbReference>
<feature type="region of interest" description="Disordered" evidence="4">
    <location>
        <begin position="706"/>
        <end position="829"/>
    </location>
</feature>
<protein>
    <recommendedName>
        <fullName evidence="7">Tetratricopeptide repeat protein</fullName>
    </recommendedName>
</protein>
<feature type="compositionally biased region" description="Low complexity" evidence="4">
    <location>
        <begin position="744"/>
        <end position="755"/>
    </location>
</feature>
<dbReference type="Pfam" id="PF14559">
    <property type="entry name" value="TPR_19"/>
    <property type="match status" value="1"/>
</dbReference>
<dbReference type="PROSITE" id="PS50293">
    <property type="entry name" value="TPR_REGION"/>
    <property type="match status" value="1"/>
</dbReference>
<keyword evidence="6" id="KW-1185">Reference proteome</keyword>
<gene>
    <name evidence="5" type="ORF">AC812_16815</name>
</gene>
<feature type="region of interest" description="Disordered" evidence="4">
    <location>
        <begin position="400"/>
        <end position="527"/>
    </location>
</feature>
<evidence type="ECO:0000313" key="5">
    <source>
        <dbReference type="EMBL" id="KPL70804.1"/>
    </source>
</evidence>
<dbReference type="InterPro" id="IPR019734">
    <property type="entry name" value="TPR_rpt"/>
</dbReference>
<evidence type="ECO:0000313" key="6">
    <source>
        <dbReference type="Proteomes" id="UP000050514"/>
    </source>
</evidence>
<feature type="repeat" description="TPR" evidence="3">
    <location>
        <begin position="40"/>
        <end position="73"/>
    </location>
</feature>
<feature type="compositionally biased region" description="Acidic residues" evidence="4">
    <location>
        <begin position="682"/>
        <end position="691"/>
    </location>
</feature>
<feature type="compositionally biased region" description="Polar residues" evidence="4">
    <location>
        <begin position="510"/>
        <end position="519"/>
    </location>
</feature>
<accession>A0A0P6XI68</accession>
<name>A0A0P6XI68_9CHLR</name>
<proteinExistence type="predicted"/>
<dbReference type="Gene3D" id="1.25.40.10">
    <property type="entry name" value="Tetratricopeptide repeat domain"/>
    <property type="match status" value="3"/>
</dbReference>
<dbReference type="STRING" id="360411.AC812_16815"/>
<comment type="caution">
    <text evidence="5">The sequence shown here is derived from an EMBL/GenBank/DDBJ whole genome shotgun (WGS) entry which is preliminary data.</text>
</comment>
<feature type="compositionally biased region" description="Acidic residues" evidence="4">
    <location>
        <begin position="571"/>
        <end position="580"/>
    </location>
</feature>
<evidence type="ECO:0008006" key="7">
    <source>
        <dbReference type="Google" id="ProtNLM"/>
    </source>
</evidence>
<feature type="compositionally biased region" description="Polar residues" evidence="4">
    <location>
        <begin position="587"/>
        <end position="596"/>
    </location>
</feature>
<feature type="compositionally biased region" description="Low complexity" evidence="4">
    <location>
        <begin position="429"/>
        <end position="448"/>
    </location>
</feature>
<feature type="region of interest" description="Disordered" evidence="4">
    <location>
        <begin position="571"/>
        <end position="608"/>
    </location>
</feature>
<dbReference type="SMART" id="SM00028">
    <property type="entry name" value="TPR"/>
    <property type="match status" value="4"/>
</dbReference>
<dbReference type="SUPFAM" id="SSF48452">
    <property type="entry name" value="TPR-like"/>
    <property type="match status" value="1"/>
</dbReference>
<dbReference type="PANTHER" id="PTHR44943">
    <property type="entry name" value="CELLULOSE SYNTHASE OPERON PROTEIN C"/>
    <property type="match status" value="1"/>
</dbReference>
<evidence type="ECO:0000256" key="2">
    <source>
        <dbReference type="ARBA" id="ARBA00022803"/>
    </source>
</evidence>
<feature type="region of interest" description="Disordered" evidence="4">
    <location>
        <begin position="620"/>
        <end position="693"/>
    </location>
</feature>
<dbReference type="InterPro" id="IPR011990">
    <property type="entry name" value="TPR-like_helical_dom_sf"/>
</dbReference>
<feature type="compositionally biased region" description="Basic and acidic residues" evidence="4">
    <location>
        <begin position="713"/>
        <end position="733"/>
    </location>
</feature>
<dbReference type="Proteomes" id="UP000050514">
    <property type="component" value="Unassembled WGS sequence"/>
</dbReference>
<dbReference type="InterPro" id="IPR051685">
    <property type="entry name" value="Ycf3/AcsC/BcsC/TPR_MFPF"/>
</dbReference>
<dbReference type="RefSeq" id="WP_061916926.1">
    <property type="nucleotide sequence ID" value="NZ_DF967971.1"/>
</dbReference>
<dbReference type="EMBL" id="LGHJ01000029">
    <property type="protein sequence ID" value="KPL70804.1"/>
    <property type="molecule type" value="Genomic_DNA"/>
</dbReference>
<keyword evidence="1" id="KW-0677">Repeat</keyword>
<feature type="compositionally biased region" description="Acidic residues" evidence="4">
    <location>
        <begin position="449"/>
        <end position="468"/>
    </location>
</feature>
<organism evidence="5 6">
    <name type="scientific">Bellilinea caldifistulae</name>
    <dbReference type="NCBI Taxonomy" id="360411"/>
    <lineage>
        <taxon>Bacteria</taxon>
        <taxon>Bacillati</taxon>
        <taxon>Chloroflexota</taxon>
        <taxon>Anaerolineae</taxon>
        <taxon>Anaerolineales</taxon>
        <taxon>Anaerolineaceae</taxon>
        <taxon>Bellilinea</taxon>
    </lineage>
</organism>
<evidence type="ECO:0000256" key="4">
    <source>
        <dbReference type="SAM" id="MobiDB-lite"/>
    </source>
</evidence>
<sequence>MAKIPLRAYNREIEAMIDRGESTAAIAHCRHILKYYPKHIDTYRLLGKAYLESQRYAEAADVLQRILSAVPDDFISQIGMSIIREDEGNLDAAIWHMERAFEAQPSNTAVQDELRRLFGRRDGVEPPKIRLTRGALVRMYARGELYQQAIAEIRAALAEDPLRVDLEVILARMYFLSGQTVAAIEVCSRLISKLPYCFEANRILAETLPQTSRAEDAKIYQQRVFAMDPYLAYLPPNAISSLEVPDNAVTLDRLEIETIEEEAAFPEWAQTAGVEFKSEEEQPLPDWFSEIKPTDLPQEPPPVTTIAPEMPPPLQEVTPAPIETPIPEISEEETIPEWMREAGWTPAEKVDETVEAGFNLPDEDLEIGEIPEWLQEIAPEETLLEETTSEENVAWLEQILPTEEETPTEKTPEIQLTEKSQPTEEMPTLAAEPLESSELEMPFSSPFATEEETAAAESETEGGLETEPDWLKDLGSLGEETPQTQAETSLAEAPSPDENELESLQELPSIGTSDETASQDVPDLEDLDATMAWLESLAARQGADEATLLTPPEERLETPPDWIQSLVEETPEFPETESGGEEMPRVDQSQQETIPSFLSEENLVKQGIETGESFLQMENFEEIEEGATEQPATGSAPEPLPDWLMESLQEEETSFETSSETTEKPPLEEDTEIGFAPSVASDAEEPADEDAAFAWLESLAAKQGAAEETLLTKPEERQEDLPEWVREELHPDESFEAVSKTEATIESESTSIPAESPEEAEPIEDTQPIHLKAAAPSTPETERAPLGESSDESHSLTGEEDVPPWLKDLEEGETETEQPSIPSDWVPEYETPPVETPPIEIEEPQPESSVMETGSHAELLAMAQSALQSHNLEKALQAYNQLIKDGQYLEETIHDLRDALYRYPIDISIWQTLGDAYLRSNRLQEALEAYTKAEELLR</sequence>
<dbReference type="OrthoDB" id="146546at2"/>
<evidence type="ECO:0000256" key="1">
    <source>
        <dbReference type="ARBA" id="ARBA00022737"/>
    </source>
</evidence>
<dbReference type="Pfam" id="PF13432">
    <property type="entry name" value="TPR_16"/>
    <property type="match status" value="1"/>
</dbReference>
<keyword evidence="2 3" id="KW-0802">TPR repeat</keyword>
<reference evidence="5 6" key="1">
    <citation type="submission" date="2015-07" db="EMBL/GenBank/DDBJ databases">
        <title>Draft genome of Bellilinea caldifistulae DSM 17877.</title>
        <authorList>
            <person name="Hemp J."/>
            <person name="Ward L.M."/>
            <person name="Pace L.A."/>
            <person name="Fischer W.W."/>
        </authorList>
    </citation>
    <scope>NUCLEOTIDE SEQUENCE [LARGE SCALE GENOMIC DNA]</scope>
    <source>
        <strain evidence="5 6">GOMI-1</strain>
    </source>
</reference>
<dbReference type="AlphaFoldDB" id="A0A0P6XI68"/>
<dbReference type="Pfam" id="PF13181">
    <property type="entry name" value="TPR_8"/>
    <property type="match status" value="1"/>
</dbReference>
<evidence type="ECO:0000256" key="3">
    <source>
        <dbReference type="PROSITE-ProRule" id="PRU00339"/>
    </source>
</evidence>
<dbReference type="PROSITE" id="PS50005">
    <property type="entry name" value="TPR"/>
    <property type="match status" value="1"/>
</dbReference>